<dbReference type="PANTHER" id="PTHR36435:SF1">
    <property type="entry name" value="CAAX AMINO TERMINAL PROTEASE FAMILY PROTEIN"/>
    <property type="match status" value="1"/>
</dbReference>
<keyword evidence="1" id="KW-0472">Membrane</keyword>
<proteinExistence type="predicted"/>
<comment type="caution">
    <text evidence="3">The sequence shown here is derived from an EMBL/GenBank/DDBJ whole genome shotgun (WGS) entry which is preliminary data.</text>
</comment>
<dbReference type="PANTHER" id="PTHR36435">
    <property type="entry name" value="SLR1288 PROTEIN"/>
    <property type="match status" value="1"/>
</dbReference>
<reference evidence="3 4" key="1">
    <citation type="submission" date="2011-02" db="EMBL/GenBank/DDBJ databases">
        <authorList>
            <person name="Muzny D."/>
            <person name="Qin X."/>
            <person name="Buhay C."/>
            <person name="Dugan-Rocha S."/>
            <person name="Ding Y."/>
            <person name="Chen G."/>
            <person name="Hawes A."/>
            <person name="Holder M."/>
            <person name="Jhangiani S."/>
            <person name="Johnson A."/>
            <person name="Khan Z."/>
            <person name="Li Z."/>
            <person name="Liu W."/>
            <person name="Liu X."/>
            <person name="Perez L."/>
            <person name="Shen H."/>
            <person name="Wang Q."/>
            <person name="Watt J."/>
            <person name="Xi L."/>
            <person name="Xin Y."/>
            <person name="Zhou J."/>
            <person name="Deng J."/>
            <person name="Jiang H."/>
            <person name="Liu Y."/>
            <person name="Qu J."/>
            <person name="Song X.-Z."/>
            <person name="Zhang L."/>
            <person name="Villasana D."/>
            <person name="Johnson A."/>
            <person name="Liu J."/>
            <person name="Liyanage D."/>
            <person name="Lorensuhewa L."/>
            <person name="Robinson T."/>
            <person name="Song A."/>
            <person name="Song B.-B."/>
            <person name="Dinh H."/>
            <person name="Thornton R."/>
            <person name="Coyle M."/>
            <person name="Francisco L."/>
            <person name="Jackson L."/>
            <person name="Javaid M."/>
            <person name="Korchina V."/>
            <person name="Kovar C."/>
            <person name="Mata R."/>
            <person name="Mathew T."/>
            <person name="Ngo R."/>
            <person name="Nguyen L."/>
            <person name="Nguyen N."/>
            <person name="Okwuonu G."/>
            <person name="Ongeri F."/>
            <person name="Pham C."/>
            <person name="Simmons D."/>
            <person name="Wilczek-Boney K."/>
            <person name="Hale W."/>
            <person name="Jakkamsetti A."/>
            <person name="Pham P."/>
            <person name="Ruth R."/>
            <person name="San Lucas F."/>
            <person name="Warren J."/>
            <person name="Zhang J."/>
            <person name="Zhao Z."/>
            <person name="Zhou C."/>
            <person name="Zhu D."/>
            <person name="Lee S."/>
            <person name="Bess C."/>
            <person name="Blankenburg K."/>
            <person name="Forbes L."/>
            <person name="Fu Q."/>
            <person name="Gubbala S."/>
            <person name="Hirani K."/>
            <person name="Jayaseelan J.C."/>
            <person name="Lara F."/>
            <person name="Munidasa M."/>
            <person name="Palculict T."/>
            <person name="Patil S."/>
            <person name="Pu L.-L."/>
            <person name="Saada N."/>
            <person name="Tang L."/>
            <person name="Weissenberger G."/>
            <person name="Zhu Y."/>
            <person name="Hemphill L."/>
            <person name="Shang Y."/>
            <person name="Youmans B."/>
            <person name="Ayvaz T."/>
            <person name="Ross M."/>
            <person name="Santibanez J."/>
            <person name="Aqrawi P."/>
            <person name="Gross S."/>
            <person name="Joshi V."/>
            <person name="Fowler G."/>
            <person name="Nazareth L."/>
            <person name="Reid J."/>
            <person name="Worley K."/>
            <person name="Petrosino J."/>
            <person name="Highlander S."/>
            <person name="Gibbs R."/>
        </authorList>
    </citation>
    <scope>NUCLEOTIDE SEQUENCE [LARGE SCALE GENOMIC DNA]</scope>
    <source>
        <strain evidence="3 4">DSM 15829</strain>
    </source>
</reference>
<feature type="transmembrane region" description="Helical" evidence="1">
    <location>
        <begin position="70"/>
        <end position="95"/>
    </location>
</feature>
<keyword evidence="1" id="KW-0812">Transmembrane</keyword>
<dbReference type="GO" id="GO:0006508">
    <property type="term" value="P:proteolysis"/>
    <property type="evidence" value="ECO:0007669"/>
    <property type="project" value="UniProtKB-KW"/>
</dbReference>
<feature type="transmembrane region" description="Helical" evidence="1">
    <location>
        <begin position="37"/>
        <end position="58"/>
    </location>
</feature>
<dbReference type="GO" id="GO:0080120">
    <property type="term" value="P:CAAX-box protein maturation"/>
    <property type="evidence" value="ECO:0007669"/>
    <property type="project" value="UniProtKB-ARBA"/>
</dbReference>
<evidence type="ECO:0000313" key="3">
    <source>
        <dbReference type="EMBL" id="EGF23086.1"/>
    </source>
</evidence>
<keyword evidence="4" id="KW-1185">Reference proteome</keyword>
<feature type="transmembrane region" description="Helical" evidence="1">
    <location>
        <begin position="107"/>
        <end position="125"/>
    </location>
</feature>
<organism evidence="3 4">
    <name type="scientific">Fannyhessea vaginae DSM 15829</name>
    <dbReference type="NCBI Taxonomy" id="525256"/>
    <lineage>
        <taxon>Bacteria</taxon>
        <taxon>Bacillati</taxon>
        <taxon>Actinomycetota</taxon>
        <taxon>Coriobacteriia</taxon>
        <taxon>Coriobacteriales</taxon>
        <taxon>Atopobiaceae</taxon>
        <taxon>Fannyhessea</taxon>
    </lineage>
</organism>
<evidence type="ECO:0000259" key="2">
    <source>
        <dbReference type="Pfam" id="PF02517"/>
    </source>
</evidence>
<dbReference type="GO" id="GO:0004175">
    <property type="term" value="F:endopeptidase activity"/>
    <property type="evidence" value="ECO:0007669"/>
    <property type="project" value="UniProtKB-ARBA"/>
</dbReference>
<dbReference type="Pfam" id="PF02517">
    <property type="entry name" value="Rce1-like"/>
    <property type="match status" value="1"/>
</dbReference>
<dbReference type="eggNOG" id="COG1266">
    <property type="taxonomic scope" value="Bacteria"/>
</dbReference>
<accession>F1T565</accession>
<dbReference type="EMBL" id="ACGK02000001">
    <property type="protein sequence ID" value="EGF23086.1"/>
    <property type="molecule type" value="Genomic_DNA"/>
</dbReference>
<dbReference type="InterPro" id="IPR052710">
    <property type="entry name" value="CAAX_protease"/>
</dbReference>
<feature type="transmembrane region" description="Helical" evidence="1">
    <location>
        <begin position="201"/>
        <end position="219"/>
    </location>
</feature>
<feature type="transmembrane region" description="Helical" evidence="1">
    <location>
        <begin position="170"/>
        <end position="189"/>
    </location>
</feature>
<protein>
    <submittedName>
        <fullName evidence="3">CAAX amino terminal protease family protein</fullName>
    </submittedName>
</protein>
<dbReference type="AlphaFoldDB" id="F1T565"/>
<evidence type="ECO:0000256" key="1">
    <source>
        <dbReference type="SAM" id="Phobius"/>
    </source>
</evidence>
<feature type="transmembrane region" description="Helical" evidence="1">
    <location>
        <begin position="137"/>
        <end position="158"/>
    </location>
</feature>
<evidence type="ECO:0000313" key="4">
    <source>
        <dbReference type="Proteomes" id="UP000005947"/>
    </source>
</evidence>
<sequence length="242" mass="26785">MLTYEAASLVWAILLCVLLNGLSIFKATKVQLCISWDIYKPMIFISMVSAALSIPMLLHDSITSHVCQSVMYQMVLCIGIGFSEEVLFRGVLFHGCLKIFSTHKHKLFLSCIVVSLVFGAFHIPWNQIDLSDTIQLAQIVGKIVQTGLCSILLCLVVYKTKSIVGASLLHALDDFIVMIIPFGILGQPVSTDYVVKGADGVSLSIFYTILIVIYIVPVIRGIKCYKRTLEPAYAPAQQKFFS</sequence>
<name>F1T565_9ACTN</name>
<gene>
    <name evidence="3" type="ORF">HMPREF0091_10033</name>
</gene>
<dbReference type="Proteomes" id="UP000005947">
    <property type="component" value="Unassembled WGS sequence"/>
</dbReference>
<dbReference type="InterPro" id="IPR003675">
    <property type="entry name" value="Rce1/LyrA-like_dom"/>
</dbReference>
<keyword evidence="1" id="KW-1133">Transmembrane helix</keyword>
<keyword evidence="3" id="KW-0645">Protease</keyword>
<keyword evidence="3" id="KW-0378">Hydrolase</keyword>
<feature type="domain" description="CAAX prenyl protease 2/Lysostaphin resistance protein A-like" evidence="2">
    <location>
        <begin position="71"/>
        <end position="175"/>
    </location>
</feature>
<feature type="transmembrane region" description="Helical" evidence="1">
    <location>
        <begin position="6"/>
        <end position="25"/>
    </location>
</feature>